<feature type="domain" description="GmrSD restriction endonucleases N-terminal" evidence="1">
    <location>
        <begin position="21"/>
        <end position="262"/>
    </location>
</feature>
<dbReference type="PANTHER" id="PTHR37292">
    <property type="entry name" value="VNG6097C"/>
    <property type="match status" value="1"/>
</dbReference>
<reference evidence="2 3" key="1">
    <citation type="submission" date="2018-11" db="EMBL/GenBank/DDBJ databases">
        <authorList>
            <person name="Kleinhagauer T."/>
            <person name="Glaeser S.P."/>
            <person name="Spergser J."/>
            <person name="Ruckert C."/>
            <person name="Kaempfer P."/>
            <person name="Busse H.-J."/>
        </authorList>
    </citation>
    <scope>NUCLEOTIDE SEQUENCE [LARGE SCALE GENOMIC DNA]</scope>
    <source>
        <strain evidence="2 3">W8</strain>
    </source>
</reference>
<accession>A0A3G6IZT3</accession>
<dbReference type="EMBL" id="CP033897">
    <property type="protein sequence ID" value="AZA11289.1"/>
    <property type="molecule type" value="Genomic_DNA"/>
</dbReference>
<gene>
    <name evidence="2" type="ORF">CGERO_04865</name>
</gene>
<dbReference type="KEGG" id="cgk:CGERO_04865"/>
<dbReference type="PANTHER" id="PTHR37292:SF2">
    <property type="entry name" value="DUF262 DOMAIN-CONTAINING PROTEIN"/>
    <property type="match status" value="1"/>
</dbReference>
<organism evidence="2 3">
    <name type="scientific">Corynebacterium gerontici</name>
    <dbReference type="NCBI Taxonomy" id="2079234"/>
    <lineage>
        <taxon>Bacteria</taxon>
        <taxon>Bacillati</taxon>
        <taxon>Actinomycetota</taxon>
        <taxon>Actinomycetes</taxon>
        <taxon>Mycobacteriales</taxon>
        <taxon>Corynebacteriaceae</taxon>
        <taxon>Corynebacterium</taxon>
    </lineage>
</organism>
<dbReference type="Proteomes" id="UP000271587">
    <property type="component" value="Chromosome"/>
</dbReference>
<name>A0A3G6IZT3_9CORY</name>
<evidence type="ECO:0000313" key="2">
    <source>
        <dbReference type="EMBL" id="AZA11289.1"/>
    </source>
</evidence>
<dbReference type="InterPro" id="IPR004919">
    <property type="entry name" value="GmrSD_N"/>
</dbReference>
<keyword evidence="3" id="KW-1185">Reference proteome</keyword>
<sequence>MCANPAKLGRMGFSTPSYDLIDIFNRIDRGDLQLPDFQRDYRWDVDRIRSLLVTVLRGYPIGTLMALDTRNAPLRFRPRALQGAPDTGVAPGLLLLDGQQRITSLYQCLRGDGLVHSVDLRNKKAKRRFYVDIHRAVEEEVMPDEAVISVDENGRVRSHFAQGFPEVITPENAIDAGLIPVHALLTDEGSDMLFDLAGRSDEAQRERTKRFHNAVLRPLVRYAVPMTRLDRETAQEGIGSIFAQANAHGLQMDVFELLTAVFAAEDPQFKLQEDWAKTESVLRRYPALDGISKTEFLTAVALYITARKGHSSGQREAILSLTLSEYKDAAEKMRAAFHEAANYMRQRCILTTSQVPYTQQLIPLAAIIAVLAEDVHTMAAQESWDRLNRWFWCGVFGELYGSPAVTIRMGQDVDELAAWIRHEREELPASIRGARFVESRLLSAGPDSGLYKGIYALLEGRGARDWRTGTKIDQHTAPQLGVHFRPIFPLTWCEENGISPVLAHSVLNRTPMGRRTYVMVEESSPARYLYRVQSKSLMDDAEFDEVLASHYLDPHLLFSANAEAFFNDRRRKLLCMIEEAMGTEALHDVNESDLHGGEEGPGAFDA</sequence>
<evidence type="ECO:0000259" key="1">
    <source>
        <dbReference type="Pfam" id="PF03235"/>
    </source>
</evidence>
<dbReference type="Pfam" id="PF03235">
    <property type="entry name" value="GmrSD_N"/>
    <property type="match status" value="1"/>
</dbReference>
<protein>
    <recommendedName>
        <fullName evidence="1">GmrSD restriction endonucleases N-terminal domain-containing protein</fullName>
    </recommendedName>
</protein>
<proteinExistence type="predicted"/>
<evidence type="ECO:0000313" key="3">
    <source>
        <dbReference type="Proteomes" id="UP000271587"/>
    </source>
</evidence>
<dbReference type="AlphaFoldDB" id="A0A3G6IZT3"/>